<evidence type="ECO:0000256" key="2">
    <source>
        <dbReference type="ARBA" id="ARBA00022723"/>
    </source>
</evidence>
<organism evidence="7 8">
    <name type="scientific">Cereibacter changlensis JA139</name>
    <dbReference type="NCBI Taxonomy" id="1188249"/>
    <lineage>
        <taxon>Bacteria</taxon>
        <taxon>Pseudomonadati</taxon>
        <taxon>Pseudomonadota</taxon>
        <taxon>Alphaproteobacteria</taxon>
        <taxon>Rhodobacterales</taxon>
        <taxon>Paracoccaceae</taxon>
        <taxon>Cereibacter</taxon>
    </lineage>
</organism>
<name>A0A2T4JT59_9RHOB</name>
<evidence type="ECO:0000256" key="3">
    <source>
        <dbReference type="ARBA" id="ARBA00022982"/>
    </source>
</evidence>
<dbReference type="OrthoDB" id="9816061at2"/>
<dbReference type="EMBL" id="PZKG01000067">
    <property type="protein sequence ID" value="PTE21066.1"/>
    <property type="molecule type" value="Genomic_DNA"/>
</dbReference>
<dbReference type="GO" id="GO:0005507">
    <property type="term" value="F:copper ion binding"/>
    <property type="evidence" value="ECO:0007669"/>
    <property type="project" value="InterPro"/>
</dbReference>
<gene>
    <name evidence="7" type="ORF">C5F48_14120</name>
</gene>
<dbReference type="Gene3D" id="2.60.40.420">
    <property type="entry name" value="Cupredoxins - blue copper proteins"/>
    <property type="match status" value="1"/>
</dbReference>
<dbReference type="Pfam" id="PF00127">
    <property type="entry name" value="Copper-bind"/>
    <property type="match status" value="1"/>
</dbReference>
<dbReference type="InterPro" id="IPR050845">
    <property type="entry name" value="Cu-binding_ET"/>
</dbReference>
<dbReference type="PROSITE" id="PS00079">
    <property type="entry name" value="MULTICOPPER_OXIDASE1"/>
    <property type="match status" value="1"/>
</dbReference>
<keyword evidence="1" id="KW-0813">Transport</keyword>
<dbReference type="RefSeq" id="WP_107664547.1">
    <property type="nucleotide sequence ID" value="NZ_PZKG01000067.1"/>
</dbReference>
<evidence type="ECO:0000256" key="4">
    <source>
        <dbReference type="ARBA" id="ARBA00023008"/>
    </source>
</evidence>
<proteinExistence type="predicted"/>
<keyword evidence="3" id="KW-0249">Electron transport</keyword>
<keyword evidence="8" id="KW-1185">Reference proteome</keyword>
<dbReference type="InterPro" id="IPR028871">
    <property type="entry name" value="BlueCu_1_BS"/>
</dbReference>
<dbReference type="PANTHER" id="PTHR38439">
    <property type="entry name" value="AURACYANIN-B"/>
    <property type="match status" value="1"/>
</dbReference>
<evidence type="ECO:0000259" key="6">
    <source>
        <dbReference type="Pfam" id="PF00127"/>
    </source>
</evidence>
<accession>A0A2T4JT59</accession>
<dbReference type="GO" id="GO:0009055">
    <property type="term" value="F:electron transfer activity"/>
    <property type="evidence" value="ECO:0007669"/>
    <property type="project" value="InterPro"/>
</dbReference>
<evidence type="ECO:0000256" key="5">
    <source>
        <dbReference type="SAM" id="SignalP"/>
    </source>
</evidence>
<reference evidence="7 8" key="1">
    <citation type="submission" date="2018-03" db="EMBL/GenBank/DDBJ databases">
        <title>Cereibacter changlensis.</title>
        <authorList>
            <person name="Meyer T.E."/>
            <person name="Miller S."/>
            <person name="Lodha T."/>
            <person name="Gandham S."/>
            <person name="Chintalapati S."/>
            <person name="Chintalapati V.R."/>
        </authorList>
    </citation>
    <scope>NUCLEOTIDE SEQUENCE [LARGE SCALE GENOMIC DNA]</scope>
    <source>
        <strain evidence="7 8">JA139</strain>
    </source>
</reference>
<feature type="signal peptide" evidence="5">
    <location>
        <begin position="1"/>
        <end position="19"/>
    </location>
</feature>
<feature type="domain" description="Blue (type 1) copper" evidence="6">
    <location>
        <begin position="62"/>
        <end position="166"/>
    </location>
</feature>
<comment type="caution">
    <text evidence="7">The sequence shown here is derived from an EMBL/GenBank/DDBJ whole genome shotgun (WGS) entry which is preliminary data.</text>
</comment>
<protein>
    <submittedName>
        <fullName evidence="7">Copper oxidase</fullName>
    </submittedName>
</protein>
<dbReference type="PROSITE" id="PS00196">
    <property type="entry name" value="COPPER_BLUE"/>
    <property type="match status" value="1"/>
</dbReference>
<evidence type="ECO:0000256" key="1">
    <source>
        <dbReference type="ARBA" id="ARBA00022448"/>
    </source>
</evidence>
<keyword evidence="2" id="KW-0479">Metal-binding</keyword>
<dbReference type="SUPFAM" id="SSF49503">
    <property type="entry name" value="Cupredoxins"/>
    <property type="match status" value="1"/>
</dbReference>
<dbReference type="InterPro" id="IPR008972">
    <property type="entry name" value="Cupredoxin"/>
</dbReference>
<dbReference type="InterPro" id="IPR033138">
    <property type="entry name" value="Cu_oxidase_CS"/>
</dbReference>
<evidence type="ECO:0000313" key="8">
    <source>
        <dbReference type="Proteomes" id="UP000241010"/>
    </source>
</evidence>
<dbReference type="AlphaFoldDB" id="A0A2T4JT59"/>
<keyword evidence="4" id="KW-0186">Copper</keyword>
<evidence type="ECO:0000313" key="7">
    <source>
        <dbReference type="EMBL" id="PTE21066.1"/>
    </source>
</evidence>
<feature type="chain" id="PRO_5015641833" evidence="5">
    <location>
        <begin position="20"/>
        <end position="167"/>
    </location>
</feature>
<sequence>MKLLTLTLAAAAFAGAAQADGGHRHGQDGRDLPGAAAASATALGLPASAKDATRTVAVAMRETEDGRMIFDPPRLEFLSGETIHLMIRNEGEQEHEFVMDSLAAIKEHQSMMAEMSDMAHHDANALHLQPGDRGEIAWTFGAPGSYEFACLLPGHYEGGMHGPLVVR</sequence>
<keyword evidence="5" id="KW-0732">Signal</keyword>
<dbReference type="PANTHER" id="PTHR38439:SF3">
    <property type="entry name" value="COPPER-RESISTANT CUPROPROTEIN COPI"/>
    <property type="match status" value="1"/>
</dbReference>
<dbReference type="InterPro" id="IPR000923">
    <property type="entry name" value="BlueCu_1"/>
</dbReference>
<dbReference type="Proteomes" id="UP000241010">
    <property type="component" value="Unassembled WGS sequence"/>
</dbReference>